<evidence type="ECO:0000313" key="6">
    <source>
        <dbReference type="Proteomes" id="UP000672097"/>
    </source>
</evidence>
<dbReference type="Pfam" id="PF00990">
    <property type="entry name" value="GGDEF"/>
    <property type="match status" value="1"/>
</dbReference>
<comment type="caution">
    <text evidence="5">The sequence shown here is derived from an EMBL/GenBank/DDBJ whole genome shotgun (WGS) entry which is preliminary data.</text>
</comment>
<keyword evidence="1" id="KW-0472">Membrane</keyword>
<dbReference type="InterPro" id="IPR013656">
    <property type="entry name" value="PAS_4"/>
</dbReference>
<dbReference type="InterPro" id="IPR000160">
    <property type="entry name" value="GGDEF_dom"/>
</dbReference>
<dbReference type="Gene3D" id="3.30.70.270">
    <property type="match status" value="1"/>
</dbReference>
<dbReference type="PANTHER" id="PTHR46663:SF3">
    <property type="entry name" value="SLL0267 PROTEIN"/>
    <property type="match status" value="1"/>
</dbReference>
<dbReference type="InterPro" id="IPR000700">
    <property type="entry name" value="PAS-assoc_C"/>
</dbReference>
<dbReference type="EMBL" id="JAGQDG010000005">
    <property type="protein sequence ID" value="MBQ0936443.1"/>
    <property type="molecule type" value="Genomic_DNA"/>
</dbReference>
<sequence>MTPWGPKGLPKTLLWTLLGLNLLAFTLAVLTLNYSREHYREQAFVATRNIAQLLERDLTADLDRIDQILTDVQTEVEQQLIAGALQPAALDQLLSRRSYRLDERDALRVADAQGRLIYGLPPGLSSQVQIADRPYFQRMQSDSSPGVQLSEPVVSRVTGRWSLVVARRLTDPLGEFAGIVYLALRLDGLEQRFASLDLGAAGAVSLRDAHLHLLARHSVRPQGPTPVGEQRVSEDLKQALARAPLRGEYVAATALDGIERANSYRRLERYPLLIIVGLATDDYLERWWSELTLTSTLMLSFAGLSVLFAGHLRASWRLREQDMHSLAAQGEVLRESEQRFRLLVQGVRDHAIFMLSPEGTVLSWNDGAERLKLWTEAEVVGQHFSVFYPPELVAAGAPERHLARARTHGHHTVEEIRVRKSGERFWASVTLTALHDQAGRLTGYAKLTRDITVSKRVELQERRRRTVLEMMLSDAPLSATLQAVLQGLPDQGVGLTSAVLLKPASASSLILAAQQPAAGAWQSLLSAHPLDTADPWADWLQSAQPFLLWGPDPQDPAWCMAARQALGVQTLLLWPIGPRGAPALGVVVLGVSDPTQERTALAALAQEAADLCLIIVQRARSAEAQALAASVYQALGEAIVVTSAAGEIQALNPAFQQLTGYRTEALQSLPLKDLAEDSRESAWWARLWQSLETTGRWQGEVRTRFAHGEVRPQWWMISTIEDEQGTAQKRLLILSEVTDKKRAEEIIWREANYDPLTGLPNRRLFMDRLVQALKRAQQGREGLTLMLIDLDHFKSVNDQWGHEAGDVVLQTAAQRLLACVRSTDTVARWGGDEFTVLLTGAEDAARAGALAERMVASLSEPIAWEAERLNIGASIGLCLAGSSPDDAERLLSHADQAMYQVKRAGRGGFRFYAGEDDLSASLTKAHKA</sequence>
<feature type="domain" description="GGDEF" evidence="4">
    <location>
        <begin position="781"/>
        <end position="914"/>
    </location>
</feature>
<dbReference type="Gene3D" id="3.30.450.20">
    <property type="entry name" value="PAS domain"/>
    <property type="match status" value="4"/>
</dbReference>
<dbReference type="RefSeq" id="WP_210809798.1">
    <property type="nucleotide sequence ID" value="NZ_JAGQDG010000005.1"/>
</dbReference>
<evidence type="ECO:0000256" key="1">
    <source>
        <dbReference type="SAM" id="Phobius"/>
    </source>
</evidence>
<dbReference type="Pfam" id="PF00989">
    <property type="entry name" value="PAS"/>
    <property type="match status" value="1"/>
</dbReference>
<dbReference type="PROSITE" id="PS50887">
    <property type="entry name" value="GGDEF"/>
    <property type="match status" value="1"/>
</dbReference>
<dbReference type="InterPro" id="IPR013767">
    <property type="entry name" value="PAS_fold"/>
</dbReference>
<dbReference type="CDD" id="cd12914">
    <property type="entry name" value="PDC1_DGC_like"/>
    <property type="match status" value="1"/>
</dbReference>
<dbReference type="Pfam" id="PF22588">
    <property type="entry name" value="dCache_1_like"/>
    <property type="match status" value="1"/>
</dbReference>
<dbReference type="PANTHER" id="PTHR46663">
    <property type="entry name" value="DIGUANYLATE CYCLASE DGCT-RELATED"/>
    <property type="match status" value="1"/>
</dbReference>
<dbReference type="NCBIfam" id="TIGR00229">
    <property type="entry name" value="sensory_box"/>
    <property type="match status" value="2"/>
</dbReference>
<dbReference type="PROSITE" id="PS50112">
    <property type="entry name" value="PAS"/>
    <property type="match status" value="2"/>
</dbReference>
<feature type="domain" description="PAC" evidence="3">
    <location>
        <begin position="411"/>
        <end position="463"/>
    </location>
</feature>
<dbReference type="CDD" id="cd00130">
    <property type="entry name" value="PAS"/>
    <property type="match status" value="2"/>
</dbReference>
<dbReference type="CDD" id="cd01949">
    <property type="entry name" value="GGDEF"/>
    <property type="match status" value="1"/>
</dbReference>
<dbReference type="InterPro" id="IPR029787">
    <property type="entry name" value="Nucleotide_cyclase"/>
</dbReference>
<dbReference type="InterPro" id="IPR000014">
    <property type="entry name" value="PAS"/>
</dbReference>
<dbReference type="GO" id="GO:0052621">
    <property type="term" value="F:diguanylate cyclase activity"/>
    <property type="evidence" value="ECO:0007669"/>
    <property type="project" value="UniProtKB-EC"/>
</dbReference>
<keyword evidence="1" id="KW-1133">Transmembrane helix</keyword>
<keyword evidence="1" id="KW-0812">Transmembrane</keyword>
<dbReference type="SMART" id="SM00091">
    <property type="entry name" value="PAS"/>
    <property type="match status" value="2"/>
</dbReference>
<keyword evidence="5" id="KW-0808">Transferase</keyword>
<evidence type="ECO:0000259" key="2">
    <source>
        <dbReference type="PROSITE" id="PS50112"/>
    </source>
</evidence>
<dbReference type="SMART" id="SM00267">
    <property type="entry name" value="GGDEF"/>
    <property type="match status" value="1"/>
</dbReference>
<dbReference type="SUPFAM" id="SSF55073">
    <property type="entry name" value="Nucleotide cyclase"/>
    <property type="match status" value="1"/>
</dbReference>
<dbReference type="SUPFAM" id="SSF55785">
    <property type="entry name" value="PYP-like sensor domain (PAS domain)"/>
    <property type="match status" value="2"/>
</dbReference>
<dbReference type="InterPro" id="IPR052163">
    <property type="entry name" value="DGC-Regulatory_Protein"/>
</dbReference>
<proteinExistence type="predicted"/>
<keyword evidence="6" id="KW-1185">Reference proteome</keyword>
<dbReference type="EC" id="2.7.7.65" evidence="5"/>
<dbReference type="PROSITE" id="PS50113">
    <property type="entry name" value="PAC"/>
    <property type="match status" value="1"/>
</dbReference>
<reference evidence="5 6" key="1">
    <citation type="submission" date="2021-04" db="EMBL/GenBank/DDBJ databases">
        <title>The genome sequence of type strain Ideonella paludis KCTC 32238.</title>
        <authorList>
            <person name="Liu Y."/>
        </authorList>
    </citation>
    <scope>NUCLEOTIDE SEQUENCE [LARGE SCALE GENOMIC DNA]</scope>
    <source>
        <strain evidence="5 6">KCTC 32238</strain>
    </source>
</reference>
<keyword evidence="5" id="KW-0548">Nucleotidyltransferase</keyword>
<gene>
    <name evidence="5" type="ORF">KAK11_13965</name>
</gene>
<dbReference type="Proteomes" id="UP000672097">
    <property type="component" value="Unassembled WGS sequence"/>
</dbReference>
<feature type="transmembrane region" description="Helical" evidence="1">
    <location>
        <begin position="12"/>
        <end position="32"/>
    </location>
</feature>
<evidence type="ECO:0000259" key="3">
    <source>
        <dbReference type="PROSITE" id="PS50113"/>
    </source>
</evidence>
<protein>
    <submittedName>
        <fullName evidence="5">Diguanylate cyclase</fullName>
        <ecNumber evidence="5">2.7.7.65</ecNumber>
    </submittedName>
</protein>
<accession>A0ABS5DZ62</accession>
<dbReference type="InterPro" id="IPR054327">
    <property type="entry name" value="His-kinase-like_sensor"/>
</dbReference>
<feature type="domain" description="PAS" evidence="2">
    <location>
        <begin position="624"/>
        <end position="666"/>
    </location>
</feature>
<name>A0ABS5DZ62_9BURK</name>
<dbReference type="CDD" id="cd12915">
    <property type="entry name" value="PDC2_DGC_like"/>
    <property type="match status" value="1"/>
</dbReference>
<feature type="domain" description="PAS" evidence="2">
    <location>
        <begin position="336"/>
        <end position="389"/>
    </location>
</feature>
<dbReference type="Pfam" id="PF08448">
    <property type="entry name" value="PAS_4"/>
    <property type="match status" value="1"/>
</dbReference>
<dbReference type="InterPro" id="IPR035965">
    <property type="entry name" value="PAS-like_dom_sf"/>
</dbReference>
<evidence type="ECO:0000259" key="4">
    <source>
        <dbReference type="PROSITE" id="PS50887"/>
    </source>
</evidence>
<evidence type="ECO:0000313" key="5">
    <source>
        <dbReference type="EMBL" id="MBQ0936443.1"/>
    </source>
</evidence>
<dbReference type="NCBIfam" id="TIGR00254">
    <property type="entry name" value="GGDEF"/>
    <property type="match status" value="1"/>
</dbReference>
<organism evidence="5 6">
    <name type="scientific">Ideonella paludis</name>
    <dbReference type="NCBI Taxonomy" id="1233411"/>
    <lineage>
        <taxon>Bacteria</taxon>
        <taxon>Pseudomonadati</taxon>
        <taxon>Pseudomonadota</taxon>
        <taxon>Betaproteobacteria</taxon>
        <taxon>Burkholderiales</taxon>
        <taxon>Sphaerotilaceae</taxon>
        <taxon>Ideonella</taxon>
    </lineage>
</organism>
<dbReference type="InterPro" id="IPR043128">
    <property type="entry name" value="Rev_trsase/Diguanyl_cyclase"/>
</dbReference>